<dbReference type="PROSITE" id="PS50157">
    <property type="entry name" value="ZINC_FINGER_C2H2_2"/>
    <property type="match status" value="2"/>
</dbReference>
<dbReference type="InterPro" id="IPR050331">
    <property type="entry name" value="Zinc_finger"/>
</dbReference>
<evidence type="ECO:0000259" key="10">
    <source>
        <dbReference type="PROSITE" id="PS50157"/>
    </source>
</evidence>
<feature type="coiled-coil region" evidence="8">
    <location>
        <begin position="89"/>
        <end position="116"/>
    </location>
</feature>
<keyword evidence="5" id="KW-0862">Zinc</keyword>
<evidence type="ECO:0000256" key="1">
    <source>
        <dbReference type="ARBA" id="ARBA00004123"/>
    </source>
</evidence>
<keyword evidence="8" id="KW-0175">Coiled coil</keyword>
<evidence type="ECO:0000256" key="9">
    <source>
        <dbReference type="SAM" id="MobiDB-lite"/>
    </source>
</evidence>
<dbReference type="PANTHER" id="PTHR16515:SF49">
    <property type="entry name" value="GASTRULA ZINC FINGER PROTEIN XLCGF49.1-LIKE-RELATED"/>
    <property type="match status" value="1"/>
</dbReference>
<dbReference type="EMBL" id="JARBDR010000923">
    <property type="protein sequence ID" value="KAJ8297726.1"/>
    <property type="molecule type" value="Genomic_DNA"/>
</dbReference>
<dbReference type="Proteomes" id="UP001217089">
    <property type="component" value="Unassembled WGS sequence"/>
</dbReference>
<protein>
    <recommendedName>
        <fullName evidence="10">C2H2-type domain-containing protein</fullName>
    </recommendedName>
</protein>
<feature type="region of interest" description="Disordered" evidence="9">
    <location>
        <begin position="448"/>
        <end position="480"/>
    </location>
</feature>
<keyword evidence="3" id="KW-0677">Repeat</keyword>
<dbReference type="PANTHER" id="PTHR16515">
    <property type="entry name" value="PR DOMAIN ZINC FINGER PROTEIN"/>
    <property type="match status" value="1"/>
</dbReference>
<dbReference type="PROSITE" id="PS00028">
    <property type="entry name" value="ZINC_FINGER_C2H2_1"/>
    <property type="match status" value="1"/>
</dbReference>
<keyword evidence="2" id="KW-0479">Metal-binding</keyword>
<sequence length="549" mass="61289">MQFHILWKIETLQYQLTHSVSSTTCTCINKFDLFQIIMEEEKPELKYTCTQNKSTLHIFEKAKIKIKTEVGISDPIREELKSDYQYINNKMMLDKLKESEEKRDDIKTRIKLEREEVNYKEKEVTNSAKVCIKREFDGQQTQDDGISESKIPFLDKSKVFSEQSENDNVNIATGKTKISNIKIIEKSKLGANGNNTCYRSIINMANIKAGNISILNTNSGSNTVKYTSLLANRPLGVNVIQSKTSREDKSSSDSGSLSGISGRENIVIEVGDSPKNPVSFLVVNGSNSGSSSSAPAMNKVVIDTVKSANNSGLVKSTDGSDQKIKYRSILDKSVSGSSSSGNTTASKIVIDADKSHYNSLLAQNADGSTKKVKYRSILNPSNGKPSVASNTNFSKESDMQNENVYSTFVDSKPDEADLEFYNPTNFNVLVNRVGGEIRIKMVDSMPLDESKSSKCNKNNNDDNEDSEIDEFSEDNQVGDAEEGSETHACNFCAKLFPTTEKLEEHSMQHSVKDFYQCFICKERFLFDDDLKEHFSVHTLEKPYKPHCGP</sequence>
<dbReference type="InterPro" id="IPR036236">
    <property type="entry name" value="Znf_C2H2_sf"/>
</dbReference>
<dbReference type="SUPFAM" id="SSF57667">
    <property type="entry name" value="beta-beta-alpha zinc fingers"/>
    <property type="match status" value="1"/>
</dbReference>
<feature type="region of interest" description="Disordered" evidence="9">
    <location>
        <begin position="377"/>
        <end position="399"/>
    </location>
</feature>
<evidence type="ECO:0000256" key="7">
    <source>
        <dbReference type="PROSITE-ProRule" id="PRU00042"/>
    </source>
</evidence>
<evidence type="ECO:0000256" key="5">
    <source>
        <dbReference type="ARBA" id="ARBA00022833"/>
    </source>
</evidence>
<keyword evidence="12" id="KW-1185">Reference proteome</keyword>
<comment type="subcellular location">
    <subcellularLocation>
        <location evidence="1">Nucleus</location>
    </subcellularLocation>
</comment>
<evidence type="ECO:0000256" key="8">
    <source>
        <dbReference type="SAM" id="Coils"/>
    </source>
</evidence>
<proteinExistence type="predicted"/>
<name>A0ABQ9DWT7_TEGGR</name>
<evidence type="ECO:0000256" key="2">
    <source>
        <dbReference type="ARBA" id="ARBA00022723"/>
    </source>
</evidence>
<evidence type="ECO:0000313" key="11">
    <source>
        <dbReference type="EMBL" id="KAJ8297726.1"/>
    </source>
</evidence>
<feature type="domain" description="C2H2-type" evidence="10">
    <location>
        <begin position="515"/>
        <end position="542"/>
    </location>
</feature>
<evidence type="ECO:0000256" key="4">
    <source>
        <dbReference type="ARBA" id="ARBA00022771"/>
    </source>
</evidence>
<keyword evidence="6" id="KW-0539">Nucleus</keyword>
<dbReference type="Gene3D" id="3.30.160.60">
    <property type="entry name" value="Classic Zinc Finger"/>
    <property type="match status" value="1"/>
</dbReference>
<feature type="compositionally biased region" description="Polar residues" evidence="9">
    <location>
        <begin position="378"/>
        <end position="399"/>
    </location>
</feature>
<feature type="domain" description="C2H2-type" evidence="10">
    <location>
        <begin position="487"/>
        <end position="514"/>
    </location>
</feature>
<keyword evidence="4 7" id="KW-0863">Zinc-finger</keyword>
<comment type="caution">
    <text evidence="11">The sequence shown here is derived from an EMBL/GenBank/DDBJ whole genome shotgun (WGS) entry which is preliminary data.</text>
</comment>
<feature type="compositionally biased region" description="Acidic residues" evidence="9">
    <location>
        <begin position="461"/>
        <end position="473"/>
    </location>
</feature>
<accession>A0ABQ9DWT7</accession>
<dbReference type="InterPro" id="IPR013087">
    <property type="entry name" value="Znf_C2H2_type"/>
</dbReference>
<evidence type="ECO:0000313" key="12">
    <source>
        <dbReference type="Proteomes" id="UP001217089"/>
    </source>
</evidence>
<reference evidence="11 12" key="1">
    <citation type="submission" date="2022-12" db="EMBL/GenBank/DDBJ databases">
        <title>Chromosome-level genome of Tegillarca granosa.</title>
        <authorList>
            <person name="Kim J."/>
        </authorList>
    </citation>
    <scope>NUCLEOTIDE SEQUENCE [LARGE SCALE GENOMIC DNA]</scope>
    <source>
        <strain evidence="11">Teg-2019</strain>
        <tissue evidence="11">Adductor muscle</tissue>
    </source>
</reference>
<evidence type="ECO:0000256" key="3">
    <source>
        <dbReference type="ARBA" id="ARBA00022737"/>
    </source>
</evidence>
<organism evidence="11 12">
    <name type="scientific">Tegillarca granosa</name>
    <name type="common">Malaysian cockle</name>
    <name type="synonym">Anadara granosa</name>
    <dbReference type="NCBI Taxonomy" id="220873"/>
    <lineage>
        <taxon>Eukaryota</taxon>
        <taxon>Metazoa</taxon>
        <taxon>Spiralia</taxon>
        <taxon>Lophotrochozoa</taxon>
        <taxon>Mollusca</taxon>
        <taxon>Bivalvia</taxon>
        <taxon>Autobranchia</taxon>
        <taxon>Pteriomorphia</taxon>
        <taxon>Arcoida</taxon>
        <taxon>Arcoidea</taxon>
        <taxon>Arcidae</taxon>
        <taxon>Tegillarca</taxon>
    </lineage>
</organism>
<dbReference type="SMART" id="SM00355">
    <property type="entry name" value="ZnF_C2H2"/>
    <property type="match status" value="2"/>
</dbReference>
<evidence type="ECO:0000256" key="6">
    <source>
        <dbReference type="ARBA" id="ARBA00023242"/>
    </source>
</evidence>
<gene>
    <name evidence="11" type="ORF">KUTeg_024257</name>
</gene>